<evidence type="ECO:0000256" key="1">
    <source>
        <dbReference type="SAM" id="Phobius"/>
    </source>
</evidence>
<dbReference type="EMBL" id="CP003629">
    <property type="protein sequence ID" value="AFQ44996.1"/>
    <property type="molecule type" value="Genomic_DNA"/>
</dbReference>
<protein>
    <submittedName>
        <fullName evidence="2">Uncharacterized protein</fullName>
    </submittedName>
</protein>
<proteinExistence type="predicted"/>
<keyword evidence="1" id="KW-1133">Transmembrane helix</keyword>
<feature type="transmembrane region" description="Helical" evidence="1">
    <location>
        <begin position="6"/>
        <end position="27"/>
    </location>
</feature>
<feature type="transmembrane region" description="Helical" evidence="1">
    <location>
        <begin position="83"/>
        <end position="109"/>
    </location>
</feature>
<keyword evidence="3" id="KW-1185">Reference proteome</keyword>
<reference evidence="3" key="2">
    <citation type="submission" date="2012-08" db="EMBL/GenBank/DDBJ databases">
        <title>Finished genome of Desulfosporosinus meridiei DSM 13257.</title>
        <authorList>
            <person name="Huntemann M."/>
            <person name="Wei C.-L."/>
            <person name="Han J."/>
            <person name="Detter J.C."/>
            <person name="Han C."/>
            <person name="Davenport K."/>
            <person name="Daligault H."/>
            <person name="Erkkila T."/>
            <person name="Gu W."/>
            <person name="Munk A.C.C."/>
            <person name="Teshima H."/>
            <person name="Xu Y."/>
            <person name="Chain P."/>
            <person name="Tapia R."/>
            <person name="Chen A."/>
            <person name="Krypides N."/>
            <person name="Mavromatis K."/>
            <person name="Markowitz V."/>
            <person name="Szeto E."/>
            <person name="Ivanova N."/>
            <person name="Mikhailova N."/>
            <person name="Ovchinnikova G."/>
            <person name="Pagani I."/>
            <person name="Pati A."/>
            <person name="Goodwin L."/>
            <person name="Peters L."/>
            <person name="Pitluck S."/>
            <person name="Woyke T."/>
            <person name="Pester M."/>
            <person name="Spring S."/>
            <person name="Ollivier B."/>
            <person name="Rattei T."/>
            <person name="Klenk H.-P."/>
            <person name="Wagner M."/>
            <person name="Loy A."/>
        </authorList>
    </citation>
    <scope>NUCLEOTIDE SEQUENCE [LARGE SCALE GENOMIC DNA]</scope>
    <source>
        <strain evidence="3">ATCC BAA-275 / DSM 13257 / NCIMB 13706 / S10</strain>
    </source>
</reference>
<reference evidence="2 3" key="1">
    <citation type="journal article" date="2012" name="J. Bacteriol.">
        <title>Complete genome sequences of Desulfosporosinus orientis DSM765T, Desulfosporosinus youngiae DSM17734T, Desulfosporosinus meridiei DSM13257T, and Desulfosporosinus acidiphilus DSM22704T.</title>
        <authorList>
            <person name="Pester M."/>
            <person name="Brambilla E."/>
            <person name="Alazard D."/>
            <person name="Rattei T."/>
            <person name="Weinmaier T."/>
            <person name="Han J."/>
            <person name="Lucas S."/>
            <person name="Lapidus A."/>
            <person name="Cheng J.F."/>
            <person name="Goodwin L."/>
            <person name="Pitluck S."/>
            <person name="Peters L."/>
            <person name="Ovchinnikova G."/>
            <person name="Teshima H."/>
            <person name="Detter J.C."/>
            <person name="Han C.S."/>
            <person name="Tapia R."/>
            <person name="Land M.L."/>
            <person name="Hauser L."/>
            <person name="Kyrpides N.C."/>
            <person name="Ivanova N.N."/>
            <person name="Pagani I."/>
            <person name="Huntmann M."/>
            <person name="Wei C.L."/>
            <person name="Davenport K.W."/>
            <person name="Daligault H."/>
            <person name="Chain P.S."/>
            <person name="Chen A."/>
            <person name="Mavromatis K."/>
            <person name="Markowitz V."/>
            <person name="Szeto E."/>
            <person name="Mikhailova N."/>
            <person name="Pati A."/>
            <person name="Wagner M."/>
            <person name="Woyke T."/>
            <person name="Ollivier B."/>
            <person name="Klenk H.P."/>
            <person name="Spring S."/>
            <person name="Loy A."/>
        </authorList>
    </citation>
    <scope>NUCLEOTIDE SEQUENCE [LARGE SCALE GENOMIC DNA]</scope>
    <source>
        <strain evidence="3">ATCC BAA-275 / DSM 13257 / NCIMB 13706 / S10</strain>
    </source>
</reference>
<dbReference type="AlphaFoldDB" id="J7J1Z9"/>
<name>J7J1Z9_DESMD</name>
<feature type="transmembrane region" description="Helical" evidence="1">
    <location>
        <begin position="34"/>
        <end position="52"/>
    </location>
</feature>
<dbReference type="STRING" id="768704.Desmer_3114"/>
<feature type="transmembrane region" description="Helical" evidence="1">
    <location>
        <begin position="58"/>
        <end position="76"/>
    </location>
</feature>
<accession>J7J1Z9</accession>
<keyword evidence="1" id="KW-0812">Transmembrane</keyword>
<evidence type="ECO:0000313" key="2">
    <source>
        <dbReference type="EMBL" id="AFQ44996.1"/>
    </source>
</evidence>
<dbReference type="eggNOG" id="ENOG50337EJ">
    <property type="taxonomic scope" value="Bacteria"/>
</dbReference>
<evidence type="ECO:0000313" key="3">
    <source>
        <dbReference type="Proteomes" id="UP000005262"/>
    </source>
</evidence>
<feature type="transmembrane region" description="Helical" evidence="1">
    <location>
        <begin position="121"/>
        <end position="142"/>
    </location>
</feature>
<dbReference type="Proteomes" id="UP000005262">
    <property type="component" value="Chromosome"/>
</dbReference>
<dbReference type="HOGENOM" id="CLU_135084_0_1_9"/>
<organism evidence="2 3">
    <name type="scientific">Desulfosporosinus meridiei (strain ATCC BAA-275 / DSM 13257 / KCTC 12902 / NCIMB 13706 / S10)</name>
    <dbReference type="NCBI Taxonomy" id="768704"/>
    <lineage>
        <taxon>Bacteria</taxon>
        <taxon>Bacillati</taxon>
        <taxon>Bacillota</taxon>
        <taxon>Clostridia</taxon>
        <taxon>Eubacteriales</taxon>
        <taxon>Desulfitobacteriaceae</taxon>
        <taxon>Desulfosporosinus</taxon>
    </lineage>
</organism>
<keyword evidence="1" id="KW-0472">Membrane</keyword>
<dbReference type="KEGG" id="dmi:Desmer_3114"/>
<sequence length="156" mass="17695">MIDIPLIAFILQGIPELISVVTLAFVIARIPLKWNRIVAIGSVIALISYTVRLFTIPFGVHMILQVVLLFVMLTWIGKSDFSLSLIASLLSFLALVIIEFLCLSLLMPIFGINPEELFLNLLLRIVITEPQVLLMFAFAYMLDKFIKRRGEINELF</sequence>
<gene>
    <name evidence="2" type="ordered locus">Desmer_3114</name>
</gene>